<dbReference type="GO" id="GO:0004519">
    <property type="term" value="F:endonuclease activity"/>
    <property type="evidence" value="ECO:0007669"/>
    <property type="project" value="UniProtKB-KW"/>
</dbReference>
<evidence type="ECO:0000313" key="1">
    <source>
        <dbReference type="EMBL" id="QQV92500.1"/>
    </source>
</evidence>
<dbReference type="EMBL" id="MW435853">
    <property type="protein sequence ID" value="QQV92500.1"/>
    <property type="molecule type" value="Genomic_DNA"/>
</dbReference>
<accession>A0A7U0J6M9</accession>
<protein>
    <submittedName>
        <fullName evidence="1">HNH endonuclease</fullName>
    </submittedName>
</protein>
<evidence type="ECO:0000313" key="2">
    <source>
        <dbReference type="Proteomes" id="UP000596355"/>
    </source>
</evidence>
<keyword evidence="1" id="KW-0540">Nuclease</keyword>
<reference evidence="1 2" key="1">
    <citation type="submission" date="2021-01" db="EMBL/GenBank/DDBJ databases">
        <authorList>
            <person name="Olabode J."/>
            <person name="Purtell M.C."/>
            <person name="Talati K."/>
            <person name="Shaffer C.D."/>
            <person name="Weston-Hafer K.A."/>
            <person name="Garlena R.A."/>
            <person name="Russell D.A."/>
            <person name="Pope W.H."/>
            <person name="Jacobs-Sera D."/>
            <person name="Hatfull G.F."/>
        </authorList>
    </citation>
    <scope>NUCLEOTIDE SEQUENCE [LARGE SCALE GENOMIC DNA]</scope>
</reference>
<gene>
    <name evidence="1" type="primary">153</name>
    <name evidence="1" type="ORF">SEA_MEGANTHEEKILLA_153</name>
</gene>
<keyword evidence="1" id="KW-0255">Endonuclease</keyword>
<dbReference type="Proteomes" id="UP000596355">
    <property type="component" value="Segment"/>
</dbReference>
<name>A0A7U0J6M9_9CAUD</name>
<proteinExistence type="predicted"/>
<sequence>MVHKIVEQLRLRPQAMYNAKERDKLRADEKREALRKYLVEKGCVDCGYNHHHAALEFDHLPGYTKIKNVMAMTYNSWEVIWAEVEKCEVVCANCHAIRTHERRLDKVANAMI</sequence>
<organism evidence="1 2">
    <name type="scientific">Streptomyces phage MeganTheeKilla</name>
    <dbReference type="NCBI Taxonomy" id="2801897"/>
    <lineage>
        <taxon>Viruses</taxon>
        <taxon>Duplodnaviria</taxon>
        <taxon>Heunggongvirae</taxon>
        <taxon>Uroviricota</taxon>
        <taxon>Caudoviricetes</taxon>
        <taxon>Stanwilliamsviridae</taxon>
        <taxon>Loccivirinae</taxon>
        <taxon>Gilsonvirus</taxon>
        <taxon>Gilsonvirus gilson</taxon>
    </lineage>
</organism>
<keyword evidence="1" id="KW-0378">Hydrolase</keyword>